<dbReference type="SUPFAM" id="SSF53756">
    <property type="entry name" value="UDP-Glycosyltransferase/glycogen phosphorylase"/>
    <property type="match status" value="1"/>
</dbReference>
<accession>A0ABP9RP45</accession>
<reference evidence="3" key="1">
    <citation type="journal article" date="2019" name="Int. J. Syst. Evol. Microbiol.">
        <title>The Global Catalogue of Microorganisms (GCM) 10K type strain sequencing project: providing services to taxonomists for standard genome sequencing and annotation.</title>
        <authorList>
            <consortium name="The Broad Institute Genomics Platform"/>
            <consortium name="The Broad Institute Genome Sequencing Center for Infectious Disease"/>
            <person name="Wu L."/>
            <person name="Ma J."/>
        </authorList>
    </citation>
    <scope>NUCLEOTIDE SEQUENCE [LARGE SCALE GENOMIC DNA]</scope>
    <source>
        <strain evidence="3">JCM 18304</strain>
    </source>
</reference>
<evidence type="ECO:0000259" key="1">
    <source>
        <dbReference type="Pfam" id="PF11997"/>
    </source>
</evidence>
<dbReference type="PANTHER" id="PTHR12526:SF636">
    <property type="entry name" value="BLL3647 PROTEIN"/>
    <property type="match status" value="1"/>
</dbReference>
<organism evidence="2 3">
    <name type="scientific">Rugosimonospora acidiphila</name>
    <dbReference type="NCBI Taxonomy" id="556531"/>
    <lineage>
        <taxon>Bacteria</taxon>
        <taxon>Bacillati</taxon>
        <taxon>Actinomycetota</taxon>
        <taxon>Actinomycetes</taxon>
        <taxon>Micromonosporales</taxon>
        <taxon>Micromonosporaceae</taxon>
        <taxon>Rugosimonospora</taxon>
    </lineage>
</organism>
<feature type="domain" description="DUF3492" evidence="1">
    <location>
        <begin position="184"/>
        <end position="297"/>
    </location>
</feature>
<evidence type="ECO:0000313" key="3">
    <source>
        <dbReference type="Proteomes" id="UP001501570"/>
    </source>
</evidence>
<dbReference type="Pfam" id="PF13692">
    <property type="entry name" value="Glyco_trans_1_4"/>
    <property type="match status" value="1"/>
</dbReference>
<dbReference type="EMBL" id="BAABJQ010000004">
    <property type="protein sequence ID" value="GAA5182042.1"/>
    <property type="molecule type" value="Genomic_DNA"/>
</dbReference>
<dbReference type="Pfam" id="PF11997">
    <property type="entry name" value="DUF3492"/>
    <property type="match status" value="2"/>
</dbReference>
<keyword evidence="3" id="KW-1185">Reference proteome</keyword>
<proteinExistence type="predicted"/>
<dbReference type="InterPro" id="IPR022622">
    <property type="entry name" value="DUF3492"/>
</dbReference>
<evidence type="ECO:0000313" key="2">
    <source>
        <dbReference type="EMBL" id="GAA5182042.1"/>
    </source>
</evidence>
<dbReference type="Proteomes" id="UP001501570">
    <property type="component" value="Unassembled WGS sequence"/>
</dbReference>
<protein>
    <submittedName>
        <fullName evidence="2">GT4 family glycosyltransferase PelF</fullName>
    </submittedName>
</protein>
<sequence length="514" mass="54765">MPLLGVNSVRVALISGGTYPYRDGAVETWCELLTAGLDEYRFHRVAALDAAPGRPVGARRGRWGRQTRPEPPGTFVATALRLASGPVRPGRGRGPALRQHRRTATHAAVLLCRGMLEEGPHSAEMFRSALRRLAAISTDGTHPLVGVPLVEVLLDAWRAAGGPSTAVARLTGRSPGTGLPWPVLRDAQVTARALEHAVRALCVPVPEVELCHAVDGGLATLVALGAKWRRGVPYVLTEHGLYLRSPLIEDVGDRPAARAILLRFLRSLTRLGYAEAGAIALPTERMRRWATRQGAERELLRVVPPGVEPRDYPHLREEPPEPVVVWLGPDDELPLILQAFATLLRAVPDARLIVAGSAPPYPTPERITFAGPVADRREAYATARLVVVSGGHASMPYPLIESMLCGRATVCTDNGGLAAMAGMGALVTPPGDPDRLAAACASLLTDARLRRELSSAARRRARTLFTRNAMLDGFREEYARALSGRPGLVPADGLAVPGGLATADGLAVADGIPA</sequence>
<gene>
    <name evidence="2" type="primary">pelF</name>
    <name evidence="2" type="ORF">GCM10023322_18090</name>
</gene>
<comment type="caution">
    <text evidence="2">The sequence shown here is derived from an EMBL/GenBank/DDBJ whole genome shotgun (WGS) entry which is preliminary data.</text>
</comment>
<name>A0ABP9RP45_9ACTN</name>
<dbReference type="PANTHER" id="PTHR12526">
    <property type="entry name" value="GLYCOSYLTRANSFERASE"/>
    <property type="match status" value="1"/>
</dbReference>
<dbReference type="Gene3D" id="3.40.50.2000">
    <property type="entry name" value="Glycogen Phosphorylase B"/>
    <property type="match status" value="2"/>
</dbReference>
<feature type="domain" description="DUF3492" evidence="1">
    <location>
        <begin position="10"/>
        <end position="45"/>
    </location>
</feature>